<dbReference type="PANTHER" id="PTHR42110:SF1">
    <property type="entry name" value="L-ASPARAGINASE, PUTATIVE (AFU_ORTHOLOGUE AFUA_3G11890)-RELATED"/>
    <property type="match status" value="1"/>
</dbReference>
<dbReference type="EMBL" id="CP162599">
    <property type="protein sequence ID" value="XDK33685.1"/>
    <property type="molecule type" value="Genomic_DNA"/>
</dbReference>
<dbReference type="InterPro" id="IPR010349">
    <property type="entry name" value="Asparaginase_II"/>
</dbReference>
<protein>
    <submittedName>
        <fullName evidence="1">Asparaginase</fullName>
    </submittedName>
</protein>
<gene>
    <name evidence="1" type="ORF">AB4Y30_04860</name>
</gene>
<evidence type="ECO:0000313" key="1">
    <source>
        <dbReference type="EMBL" id="XDK33685.1"/>
    </source>
</evidence>
<name>A0AB39HTA3_9BACI</name>
<organism evidence="1">
    <name type="scientific">Ornithinibacillus sp. 4-3</name>
    <dbReference type="NCBI Taxonomy" id="3231488"/>
    <lineage>
        <taxon>Bacteria</taxon>
        <taxon>Bacillati</taxon>
        <taxon>Bacillota</taxon>
        <taxon>Bacilli</taxon>
        <taxon>Bacillales</taxon>
        <taxon>Bacillaceae</taxon>
        <taxon>Ornithinibacillus</taxon>
    </lineage>
</organism>
<sequence>MNYTKPIQVYRGEFVESTHDVHVAVVHANGDLIAYYGNPFRQTFARSSMKPFQVISVVESGAIEKYQIEDRELSLFCASHSAEPYHREAVSNILKKIQLEVDHLQCGTHVPMDFESYKQLIREGRELTPLYSNCSGKHSGMLTACVMQGFDVESYREVSHPYQQQIIDNIANITGYARDKIKTSVDGCGVPVHRLPLYYTALGFARLAAPEHWEQGSEQRKDSLRRVRDAMTTHPEMVAGTKRYDTDLMTAFKGRIVSKSGAEGVHCYGDRETGIGVIVKVEDGQGRASSVASMEVLQQLQIGNPTIWEQLKDYHHAPVLNARDEAIGKVVPNFKLKRL</sequence>
<proteinExistence type="predicted"/>
<dbReference type="AlphaFoldDB" id="A0AB39HTA3"/>
<accession>A0AB39HTA3</accession>
<dbReference type="Pfam" id="PF06089">
    <property type="entry name" value="Asparaginase_II"/>
    <property type="match status" value="1"/>
</dbReference>
<reference evidence="1" key="1">
    <citation type="submission" date="2024-07" db="EMBL/GenBank/DDBJ databases">
        <title>Halotolerant mesophilic bacterium Ornithinibacillus sp. 4-3, sp. nov., isolated from soil.</title>
        <authorList>
            <person name="Sidarenka A.V."/>
            <person name="Guliayeva D.E."/>
            <person name="Leanovich S.I."/>
            <person name="Hileuskaya K.S."/>
            <person name="Akhremchuk A.E."/>
            <person name="Sikolenko M.A."/>
            <person name="Valentovich L.N."/>
        </authorList>
    </citation>
    <scope>NUCLEOTIDE SEQUENCE</scope>
    <source>
        <strain evidence="1">4-3</strain>
    </source>
</reference>
<dbReference type="RefSeq" id="WP_368654363.1">
    <property type="nucleotide sequence ID" value="NZ_CP162599.1"/>
</dbReference>
<dbReference type="PANTHER" id="PTHR42110">
    <property type="entry name" value="L-ASPARAGINASE, PUTATIVE (AFU_ORTHOLOGUE AFUA_3G11890)-RELATED"/>
    <property type="match status" value="1"/>
</dbReference>